<name>B4I6A8_DROSE</name>
<sequence>MPGLSSAPELRMRAGKAEKRKNGGKGPPANTSCVPQQRLTHEQQVEVEQEVVVEADVFSIRSCSSLTRDGPLHGLLLFGPILPILPNLLILLILGSSCSRVGCRLSFCVDGTLGLLLSAIYLAYRACRFRSGGFVGHLMEAKSQGTEAAVNNRKISKETMGWPGSGNDNAGISFSVCGDIIGQCQIANAKQQLPRAVTIFSVLIASFSVANNSAG</sequence>
<keyword evidence="2" id="KW-0812">Transmembrane</keyword>
<evidence type="ECO:0000256" key="1">
    <source>
        <dbReference type="SAM" id="MobiDB-lite"/>
    </source>
</evidence>
<feature type="transmembrane region" description="Helical" evidence="2">
    <location>
        <begin position="75"/>
        <end position="95"/>
    </location>
</feature>
<accession>B4I6A8</accession>
<keyword evidence="2" id="KW-1133">Transmembrane helix</keyword>
<dbReference type="HOGENOM" id="CLU_1284500_0_0_1"/>
<dbReference type="OMA" id="KETMGWP"/>
<organism evidence="4">
    <name type="scientific">Drosophila sechellia</name>
    <name type="common">Fruit fly</name>
    <dbReference type="NCBI Taxonomy" id="7238"/>
    <lineage>
        <taxon>Eukaryota</taxon>
        <taxon>Metazoa</taxon>
        <taxon>Ecdysozoa</taxon>
        <taxon>Arthropoda</taxon>
        <taxon>Hexapoda</taxon>
        <taxon>Insecta</taxon>
        <taxon>Pterygota</taxon>
        <taxon>Neoptera</taxon>
        <taxon>Endopterygota</taxon>
        <taxon>Diptera</taxon>
        <taxon>Brachycera</taxon>
        <taxon>Muscomorpha</taxon>
        <taxon>Ephydroidea</taxon>
        <taxon>Drosophilidae</taxon>
        <taxon>Drosophila</taxon>
        <taxon>Sophophora</taxon>
    </lineage>
</organism>
<keyword evidence="4" id="KW-1185">Reference proteome</keyword>
<protein>
    <submittedName>
        <fullName evidence="3">GM22660</fullName>
    </submittedName>
</protein>
<dbReference type="Proteomes" id="UP000001292">
    <property type="component" value="Unassembled WGS sequence"/>
</dbReference>
<evidence type="ECO:0000256" key="2">
    <source>
        <dbReference type="SAM" id="Phobius"/>
    </source>
</evidence>
<keyword evidence="2" id="KW-0472">Membrane</keyword>
<dbReference type="EMBL" id="CH480823">
    <property type="protein sequence ID" value="EDW56314.1"/>
    <property type="molecule type" value="Genomic_DNA"/>
</dbReference>
<evidence type="ECO:0000313" key="3">
    <source>
        <dbReference type="EMBL" id="EDW56314.1"/>
    </source>
</evidence>
<feature type="region of interest" description="Disordered" evidence="1">
    <location>
        <begin position="1"/>
        <end position="35"/>
    </location>
</feature>
<feature type="transmembrane region" description="Helical" evidence="2">
    <location>
        <begin position="107"/>
        <end position="124"/>
    </location>
</feature>
<reference evidence="3 4" key="1">
    <citation type="journal article" date="2007" name="Nature">
        <title>Evolution of genes and genomes on the Drosophila phylogeny.</title>
        <authorList>
            <consortium name="Drosophila 12 Genomes Consortium"/>
            <person name="Clark A.G."/>
            <person name="Eisen M.B."/>
            <person name="Smith D.R."/>
            <person name="Bergman C.M."/>
            <person name="Oliver B."/>
            <person name="Markow T.A."/>
            <person name="Kaufman T.C."/>
            <person name="Kellis M."/>
            <person name="Gelbart W."/>
            <person name="Iyer V.N."/>
            <person name="Pollard D.A."/>
            <person name="Sackton T.B."/>
            <person name="Larracuente A.M."/>
            <person name="Singh N.D."/>
            <person name="Abad J.P."/>
            <person name="Abt D.N."/>
            <person name="Adryan B."/>
            <person name="Aguade M."/>
            <person name="Akashi H."/>
            <person name="Anderson W.W."/>
            <person name="Aquadro C.F."/>
            <person name="Ardell D.H."/>
            <person name="Arguello R."/>
            <person name="Artieri C.G."/>
            <person name="Barbash D.A."/>
            <person name="Barker D."/>
            <person name="Barsanti P."/>
            <person name="Batterham P."/>
            <person name="Batzoglou S."/>
            <person name="Begun D."/>
            <person name="Bhutkar A."/>
            <person name="Blanco E."/>
            <person name="Bosak S.A."/>
            <person name="Bradley R.K."/>
            <person name="Brand A.D."/>
            <person name="Brent M.R."/>
            <person name="Brooks A.N."/>
            <person name="Brown R.H."/>
            <person name="Butlin R.K."/>
            <person name="Caggese C."/>
            <person name="Calvi B.R."/>
            <person name="Bernardo de Carvalho A."/>
            <person name="Caspi A."/>
            <person name="Castrezana S."/>
            <person name="Celniker S.E."/>
            <person name="Chang J.L."/>
            <person name="Chapple C."/>
            <person name="Chatterji S."/>
            <person name="Chinwalla A."/>
            <person name="Civetta A."/>
            <person name="Clifton S.W."/>
            <person name="Comeron J.M."/>
            <person name="Costello J.C."/>
            <person name="Coyne J.A."/>
            <person name="Daub J."/>
            <person name="David R.G."/>
            <person name="Delcher A.L."/>
            <person name="Delehaunty K."/>
            <person name="Do C.B."/>
            <person name="Ebling H."/>
            <person name="Edwards K."/>
            <person name="Eickbush T."/>
            <person name="Evans J.D."/>
            <person name="Filipski A."/>
            <person name="Findeiss S."/>
            <person name="Freyhult E."/>
            <person name="Fulton L."/>
            <person name="Fulton R."/>
            <person name="Garcia A.C."/>
            <person name="Gardiner A."/>
            <person name="Garfield D.A."/>
            <person name="Garvin B.E."/>
            <person name="Gibson G."/>
            <person name="Gilbert D."/>
            <person name="Gnerre S."/>
            <person name="Godfrey J."/>
            <person name="Good R."/>
            <person name="Gotea V."/>
            <person name="Gravely B."/>
            <person name="Greenberg A.J."/>
            <person name="Griffiths-Jones S."/>
            <person name="Gross S."/>
            <person name="Guigo R."/>
            <person name="Gustafson E.A."/>
            <person name="Haerty W."/>
            <person name="Hahn M.W."/>
            <person name="Halligan D.L."/>
            <person name="Halpern A.L."/>
            <person name="Halter G.M."/>
            <person name="Han M.V."/>
            <person name="Heger A."/>
            <person name="Hillier L."/>
            <person name="Hinrichs A.S."/>
            <person name="Holmes I."/>
            <person name="Hoskins R.A."/>
            <person name="Hubisz M.J."/>
            <person name="Hultmark D."/>
            <person name="Huntley M.A."/>
            <person name="Jaffe D.B."/>
            <person name="Jagadeeshan S."/>
            <person name="Jeck W.R."/>
            <person name="Johnson J."/>
            <person name="Jones C.D."/>
            <person name="Jordan W.C."/>
            <person name="Karpen G.H."/>
            <person name="Kataoka E."/>
            <person name="Keightley P.D."/>
            <person name="Kheradpour P."/>
            <person name="Kirkness E.F."/>
            <person name="Koerich L.B."/>
            <person name="Kristiansen K."/>
            <person name="Kudrna D."/>
            <person name="Kulathinal R.J."/>
            <person name="Kumar S."/>
            <person name="Kwok R."/>
            <person name="Lander E."/>
            <person name="Langley C.H."/>
            <person name="Lapoint R."/>
            <person name="Lazzaro B.P."/>
            <person name="Lee S.J."/>
            <person name="Levesque L."/>
            <person name="Li R."/>
            <person name="Lin C.F."/>
            <person name="Lin M.F."/>
            <person name="Lindblad-Toh K."/>
            <person name="Llopart A."/>
            <person name="Long M."/>
            <person name="Low L."/>
            <person name="Lozovsky E."/>
            <person name="Lu J."/>
            <person name="Luo M."/>
            <person name="Machado C.A."/>
            <person name="Makalowski W."/>
            <person name="Marzo M."/>
            <person name="Matsuda M."/>
            <person name="Matzkin L."/>
            <person name="McAllister B."/>
            <person name="McBride C.S."/>
            <person name="McKernan B."/>
            <person name="McKernan K."/>
            <person name="Mendez-Lago M."/>
            <person name="Minx P."/>
            <person name="Mollenhauer M.U."/>
            <person name="Montooth K."/>
            <person name="Mount S.M."/>
            <person name="Mu X."/>
            <person name="Myers E."/>
            <person name="Negre B."/>
            <person name="Newfeld S."/>
            <person name="Nielsen R."/>
            <person name="Noor M.A."/>
            <person name="O'Grady P."/>
            <person name="Pachter L."/>
            <person name="Papaceit M."/>
            <person name="Parisi M.J."/>
            <person name="Parisi M."/>
            <person name="Parts L."/>
            <person name="Pedersen J.S."/>
            <person name="Pesole G."/>
            <person name="Phillippy A.M."/>
            <person name="Ponting C.P."/>
            <person name="Pop M."/>
            <person name="Porcelli D."/>
            <person name="Powell J.R."/>
            <person name="Prohaska S."/>
            <person name="Pruitt K."/>
            <person name="Puig M."/>
            <person name="Quesneville H."/>
            <person name="Ram K.R."/>
            <person name="Rand D."/>
            <person name="Rasmussen M.D."/>
            <person name="Reed L.K."/>
            <person name="Reenan R."/>
            <person name="Reily A."/>
            <person name="Remington K.A."/>
            <person name="Rieger T.T."/>
            <person name="Ritchie M.G."/>
            <person name="Robin C."/>
            <person name="Rogers Y.H."/>
            <person name="Rohde C."/>
            <person name="Rozas J."/>
            <person name="Rubenfield M.J."/>
            <person name="Ruiz A."/>
            <person name="Russo S."/>
            <person name="Salzberg S.L."/>
            <person name="Sanchez-Gracia A."/>
            <person name="Saranga D.J."/>
            <person name="Sato H."/>
            <person name="Schaeffer S.W."/>
            <person name="Schatz M.C."/>
            <person name="Schlenke T."/>
            <person name="Schwartz R."/>
            <person name="Segarra C."/>
            <person name="Singh R.S."/>
            <person name="Sirot L."/>
            <person name="Sirota M."/>
            <person name="Sisneros N.B."/>
            <person name="Smith C.D."/>
            <person name="Smith T.F."/>
            <person name="Spieth J."/>
            <person name="Stage D.E."/>
            <person name="Stark A."/>
            <person name="Stephan W."/>
            <person name="Strausberg R.L."/>
            <person name="Strempel S."/>
            <person name="Sturgill D."/>
            <person name="Sutton G."/>
            <person name="Sutton G.G."/>
            <person name="Tao W."/>
            <person name="Teichmann S."/>
            <person name="Tobari Y.N."/>
            <person name="Tomimura Y."/>
            <person name="Tsolas J.M."/>
            <person name="Valente V.L."/>
            <person name="Venter E."/>
            <person name="Venter J.C."/>
            <person name="Vicario S."/>
            <person name="Vieira F.G."/>
            <person name="Vilella A.J."/>
            <person name="Villasante A."/>
            <person name="Walenz B."/>
            <person name="Wang J."/>
            <person name="Wasserman M."/>
            <person name="Watts T."/>
            <person name="Wilson D."/>
            <person name="Wilson R.K."/>
            <person name="Wing R.A."/>
            <person name="Wolfner M.F."/>
            <person name="Wong A."/>
            <person name="Wong G.K."/>
            <person name="Wu C.I."/>
            <person name="Wu G."/>
            <person name="Yamamoto D."/>
            <person name="Yang H.P."/>
            <person name="Yang S.P."/>
            <person name="Yorke J.A."/>
            <person name="Yoshida K."/>
            <person name="Zdobnov E."/>
            <person name="Zhang P."/>
            <person name="Zhang Y."/>
            <person name="Zimin A.V."/>
            <person name="Baldwin J."/>
            <person name="Abdouelleil A."/>
            <person name="Abdulkadir J."/>
            <person name="Abebe A."/>
            <person name="Abera B."/>
            <person name="Abreu J."/>
            <person name="Acer S.C."/>
            <person name="Aftuck L."/>
            <person name="Alexander A."/>
            <person name="An P."/>
            <person name="Anderson E."/>
            <person name="Anderson S."/>
            <person name="Arachi H."/>
            <person name="Azer M."/>
            <person name="Bachantsang P."/>
            <person name="Barry A."/>
            <person name="Bayul T."/>
            <person name="Berlin A."/>
            <person name="Bessette D."/>
            <person name="Bloom T."/>
            <person name="Blye J."/>
            <person name="Boguslavskiy L."/>
            <person name="Bonnet C."/>
            <person name="Boukhgalter B."/>
            <person name="Bourzgui I."/>
            <person name="Brown A."/>
            <person name="Cahill P."/>
            <person name="Channer S."/>
            <person name="Cheshatsang Y."/>
            <person name="Chuda L."/>
            <person name="Citroen M."/>
            <person name="Collymore A."/>
            <person name="Cooke P."/>
            <person name="Costello M."/>
            <person name="D'Aco K."/>
            <person name="Daza R."/>
            <person name="De Haan G."/>
            <person name="DeGray S."/>
            <person name="DeMaso C."/>
            <person name="Dhargay N."/>
            <person name="Dooley K."/>
            <person name="Dooley E."/>
            <person name="Doricent M."/>
            <person name="Dorje P."/>
            <person name="Dorjee K."/>
            <person name="Dupes A."/>
            <person name="Elong R."/>
            <person name="Falk J."/>
            <person name="Farina A."/>
            <person name="Faro S."/>
            <person name="Ferguson D."/>
            <person name="Fisher S."/>
            <person name="Foley C.D."/>
            <person name="Franke A."/>
            <person name="Friedrich D."/>
            <person name="Gadbois L."/>
            <person name="Gearin G."/>
            <person name="Gearin C.R."/>
            <person name="Giannoukos G."/>
            <person name="Goode T."/>
            <person name="Graham J."/>
            <person name="Grandbois E."/>
            <person name="Grewal S."/>
            <person name="Gyaltsen K."/>
            <person name="Hafez N."/>
            <person name="Hagos B."/>
            <person name="Hall J."/>
            <person name="Henson C."/>
            <person name="Hollinger A."/>
            <person name="Honan T."/>
            <person name="Huard M.D."/>
            <person name="Hughes L."/>
            <person name="Hurhula B."/>
            <person name="Husby M.E."/>
            <person name="Kamat A."/>
            <person name="Kanga B."/>
            <person name="Kashin S."/>
            <person name="Khazanovich D."/>
            <person name="Kisner P."/>
            <person name="Lance K."/>
            <person name="Lara M."/>
            <person name="Lee W."/>
            <person name="Lennon N."/>
            <person name="Letendre F."/>
            <person name="LeVine R."/>
            <person name="Lipovsky A."/>
            <person name="Liu X."/>
            <person name="Liu J."/>
            <person name="Liu S."/>
            <person name="Lokyitsang T."/>
            <person name="Lokyitsang Y."/>
            <person name="Lubonja R."/>
            <person name="Lui A."/>
            <person name="MacDonald P."/>
            <person name="Magnisalis V."/>
            <person name="Maru K."/>
            <person name="Matthews C."/>
            <person name="McCusker W."/>
            <person name="McDonough S."/>
            <person name="Mehta T."/>
            <person name="Meldrim J."/>
            <person name="Meneus L."/>
            <person name="Mihai O."/>
            <person name="Mihalev A."/>
            <person name="Mihova T."/>
            <person name="Mittelman R."/>
            <person name="Mlenga V."/>
            <person name="Montmayeur A."/>
            <person name="Mulrain L."/>
            <person name="Navidi A."/>
            <person name="Naylor J."/>
            <person name="Negash T."/>
            <person name="Nguyen T."/>
            <person name="Nguyen N."/>
            <person name="Nicol R."/>
            <person name="Norbu C."/>
            <person name="Norbu N."/>
            <person name="Novod N."/>
            <person name="O'Neill B."/>
            <person name="Osman S."/>
            <person name="Markiewicz E."/>
            <person name="Oyono O.L."/>
            <person name="Patti C."/>
            <person name="Phunkhang P."/>
            <person name="Pierre F."/>
            <person name="Priest M."/>
            <person name="Raghuraman S."/>
            <person name="Rege F."/>
            <person name="Reyes R."/>
            <person name="Rise C."/>
            <person name="Rogov P."/>
            <person name="Ross K."/>
            <person name="Ryan E."/>
            <person name="Settipalli S."/>
            <person name="Shea T."/>
            <person name="Sherpa N."/>
            <person name="Shi L."/>
            <person name="Shih D."/>
            <person name="Sparrow T."/>
            <person name="Spaulding J."/>
            <person name="Stalker J."/>
            <person name="Stange-Thomann N."/>
            <person name="Stavropoulos S."/>
            <person name="Stone C."/>
            <person name="Strader C."/>
            <person name="Tesfaye S."/>
            <person name="Thomson T."/>
            <person name="Thoulutsang Y."/>
            <person name="Thoulutsang D."/>
            <person name="Topham K."/>
            <person name="Topping I."/>
            <person name="Tsamla T."/>
            <person name="Vassiliev H."/>
            <person name="Vo A."/>
            <person name="Wangchuk T."/>
            <person name="Wangdi T."/>
            <person name="Weiand M."/>
            <person name="Wilkinson J."/>
            <person name="Wilson A."/>
            <person name="Yadav S."/>
            <person name="Young G."/>
            <person name="Yu Q."/>
            <person name="Zembek L."/>
            <person name="Zhong D."/>
            <person name="Zimmer A."/>
            <person name="Zwirko Z."/>
            <person name="Jaffe D.B."/>
            <person name="Alvarez P."/>
            <person name="Brockman W."/>
            <person name="Butler J."/>
            <person name="Chin C."/>
            <person name="Gnerre S."/>
            <person name="Grabherr M."/>
            <person name="Kleber M."/>
            <person name="Mauceli E."/>
            <person name="MacCallum I."/>
        </authorList>
    </citation>
    <scope>NUCLEOTIDE SEQUENCE [LARGE SCALE GENOMIC DNA]</scope>
    <source>
        <strain evidence="4">Rob3c / Tucson 14021-0248.25</strain>
    </source>
</reference>
<proteinExistence type="predicted"/>
<evidence type="ECO:0000313" key="4">
    <source>
        <dbReference type="Proteomes" id="UP000001292"/>
    </source>
</evidence>
<dbReference type="AlphaFoldDB" id="B4I6A8"/>
<feature type="compositionally biased region" description="Basic and acidic residues" evidence="1">
    <location>
        <begin position="10"/>
        <end position="21"/>
    </location>
</feature>
<gene>
    <name evidence="3" type="primary">Dsec\GM22660</name>
    <name evidence="3" type="ORF">Dsec_GM22660</name>
</gene>